<accession>A0A6C0BNV2</accession>
<name>A0A6C0BNV2_9ZZZZ</name>
<feature type="transmembrane region" description="Helical" evidence="1">
    <location>
        <begin position="59"/>
        <end position="88"/>
    </location>
</feature>
<keyword evidence="1" id="KW-1133">Transmembrane helix</keyword>
<dbReference type="EMBL" id="MN739216">
    <property type="protein sequence ID" value="QHS94095.1"/>
    <property type="molecule type" value="Genomic_DNA"/>
</dbReference>
<organism evidence="2">
    <name type="scientific">viral metagenome</name>
    <dbReference type="NCBI Taxonomy" id="1070528"/>
    <lineage>
        <taxon>unclassified sequences</taxon>
        <taxon>metagenomes</taxon>
        <taxon>organismal metagenomes</taxon>
    </lineage>
</organism>
<sequence>MKFDQTKIFKNISTFVNSNKYITGVAMILFSIGSRYIVIDISKNTETLLKTKIMRRLSVFSIFFIGTRDLIASLILTALFLVMTMCLLNEESTYCMIPKEFEDNVYTEEEYVMSKKIINGYEKINKITDEKRYCNNI</sequence>
<keyword evidence="1" id="KW-0812">Transmembrane</keyword>
<evidence type="ECO:0000256" key="1">
    <source>
        <dbReference type="SAM" id="Phobius"/>
    </source>
</evidence>
<proteinExistence type="predicted"/>
<dbReference type="AlphaFoldDB" id="A0A6C0BNV2"/>
<feature type="transmembrane region" description="Helical" evidence="1">
    <location>
        <begin position="21"/>
        <end position="39"/>
    </location>
</feature>
<evidence type="ECO:0000313" key="2">
    <source>
        <dbReference type="EMBL" id="QHS94095.1"/>
    </source>
</evidence>
<reference evidence="2" key="1">
    <citation type="journal article" date="2020" name="Nature">
        <title>Giant virus diversity and host interactions through global metagenomics.</title>
        <authorList>
            <person name="Schulz F."/>
            <person name="Roux S."/>
            <person name="Paez-Espino D."/>
            <person name="Jungbluth S."/>
            <person name="Walsh D.A."/>
            <person name="Denef V.J."/>
            <person name="McMahon K.D."/>
            <person name="Konstantinidis K.T."/>
            <person name="Eloe-Fadrosh E.A."/>
            <person name="Kyrpides N.C."/>
            <person name="Woyke T."/>
        </authorList>
    </citation>
    <scope>NUCLEOTIDE SEQUENCE</scope>
    <source>
        <strain evidence="2">GVMAG-M-3300018416-26</strain>
    </source>
</reference>
<keyword evidence="1" id="KW-0472">Membrane</keyword>
<protein>
    <submittedName>
        <fullName evidence="2">Uncharacterized protein</fullName>
    </submittedName>
</protein>